<organism evidence="1 2">
    <name type="scientific">Cryptolaemus montrouzieri</name>
    <dbReference type="NCBI Taxonomy" id="559131"/>
    <lineage>
        <taxon>Eukaryota</taxon>
        <taxon>Metazoa</taxon>
        <taxon>Ecdysozoa</taxon>
        <taxon>Arthropoda</taxon>
        <taxon>Hexapoda</taxon>
        <taxon>Insecta</taxon>
        <taxon>Pterygota</taxon>
        <taxon>Neoptera</taxon>
        <taxon>Endopterygota</taxon>
        <taxon>Coleoptera</taxon>
        <taxon>Polyphaga</taxon>
        <taxon>Cucujiformia</taxon>
        <taxon>Coccinelloidea</taxon>
        <taxon>Coccinellidae</taxon>
        <taxon>Scymninae</taxon>
        <taxon>Scymnini</taxon>
        <taxon>Cryptolaemus</taxon>
    </lineage>
</organism>
<protein>
    <submittedName>
        <fullName evidence="1">Uncharacterized protein</fullName>
    </submittedName>
</protein>
<reference evidence="1 2" key="1">
    <citation type="journal article" date="2021" name="BMC Biol.">
        <title>Horizontally acquired antibacterial genes associated with adaptive radiation of ladybird beetles.</title>
        <authorList>
            <person name="Li H.S."/>
            <person name="Tang X.F."/>
            <person name="Huang Y.H."/>
            <person name="Xu Z.Y."/>
            <person name="Chen M.L."/>
            <person name="Du X.Y."/>
            <person name="Qiu B.Y."/>
            <person name="Chen P.T."/>
            <person name="Zhang W."/>
            <person name="Slipinski A."/>
            <person name="Escalona H.E."/>
            <person name="Waterhouse R.M."/>
            <person name="Zwick A."/>
            <person name="Pang H."/>
        </authorList>
    </citation>
    <scope>NUCLEOTIDE SEQUENCE [LARGE SCALE GENOMIC DNA]</scope>
    <source>
        <strain evidence="1">SYSU2018</strain>
    </source>
</reference>
<name>A0ABD2NG39_9CUCU</name>
<dbReference type="Proteomes" id="UP001516400">
    <property type="component" value="Unassembled WGS sequence"/>
</dbReference>
<gene>
    <name evidence="1" type="ORF">HHI36_012792</name>
</gene>
<dbReference type="AlphaFoldDB" id="A0ABD2NG39"/>
<dbReference type="EMBL" id="JABFTP020000103">
    <property type="protein sequence ID" value="KAL3277444.1"/>
    <property type="molecule type" value="Genomic_DNA"/>
</dbReference>
<evidence type="ECO:0000313" key="2">
    <source>
        <dbReference type="Proteomes" id="UP001516400"/>
    </source>
</evidence>
<accession>A0ABD2NG39</accession>
<keyword evidence="2" id="KW-1185">Reference proteome</keyword>
<comment type="caution">
    <text evidence="1">The sequence shown here is derived from an EMBL/GenBank/DDBJ whole genome shotgun (WGS) entry which is preliminary data.</text>
</comment>
<sequence>MMRKYSCVRATKLWPLASFFEIKYMAAPNAFIIFTQNYPEWCKYEGRRRKFLQLLCQELALTNVKTGGTNCQGKQKPTLEAIRLFLAENGERIEASHRNAVGSSKLCQIYSRKEDRKSRIKCSNVAHLCVIHIGEK</sequence>
<evidence type="ECO:0000313" key="1">
    <source>
        <dbReference type="EMBL" id="KAL3277444.1"/>
    </source>
</evidence>
<proteinExistence type="predicted"/>